<gene>
    <name evidence="2" type="ORF">Poli38472_010269</name>
</gene>
<dbReference type="AlphaFoldDB" id="A0A8K1FCU4"/>
<accession>A0A8K1FCU4</accession>
<comment type="caution">
    <text evidence="2">The sequence shown here is derived from an EMBL/GenBank/DDBJ whole genome shotgun (WGS) entry which is preliminary data.</text>
</comment>
<evidence type="ECO:0000313" key="3">
    <source>
        <dbReference type="Proteomes" id="UP000794436"/>
    </source>
</evidence>
<dbReference type="OrthoDB" id="72203at2759"/>
<dbReference type="Proteomes" id="UP000794436">
    <property type="component" value="Unassembled WGS sequence"/>
</dbReference>
<evidence type="ECO:0000256" key="1">
    <source>
        <dbReference type="SAM" id="MobiDB-lite"/>
    </source>
</evidence>
<dbReference type="PANTHER" id="PTHR34894:SF5">
    <property type="entry name" value="EF-HAND DOMAIN-CONTAINING PROTEIN"/>
    <property type="match status" value="1"/>
</dbReference>
<proteinExistence type="predicted"/>
<reference evidence="2" key="1">
    <citation type="submission" date="2019-03" db="EMBL/GenBank/DDBJ databases">
        <title>Long read genome sequence of the mycoparasitic Pythium oligandrum ATCC 38472 isolated from sugarbeet rhizosphere.</title>
        <authorList>
            <person name="Gaulin E."/>
        </authorList>
    </citation>
    <scope>NUCLEOTIDE SEQUENCE</scope>
    <source>
        <strain evidence="2">ATCC 38472_TT</strain>
    </source>
</reference>
<dbReference type="PANTHER" id="PTHR34894">
    <property type="entry name" value="SAM-DEPENDENT METHYLTRANSFERASE RSMI, CONSERVED SITE"/>
    <property type="match status" value="1"/>
</dbReference>
<evidence type="ECO:0000313" key="2">
    <source>
        <dbReference type="EMBL" id="TMW58710.1"/>
    </source>
</evidence>
<feature type="region of interest" description="Disordered" evidence="1">
    <location>
        <begin position="306"/>
        <end position="332"/>
    </location>
</feature>
<organism evidence="2 3">
    <name type="scientific">Pythium oligandrum</name>
    <name type="common">Mycoparasitic fungus</name>
    <dbReference type="NCBI Taxonomy" id="41045"/>
    <lineage>
        <taxon>Eukaryota</taxon>
        <taxon>Sar</taxon>
        <taxon>Stramenopiles</taxon>
        <taxon>Oomycota</taxon>
        <taxon>Peronosporomycetes</taxon>
        <taxon>Pythiales</taxon>
        <taxon>Pythiaceae</taxon>
        <taxon>Pythium</taxon>
    </lineage>
</organism>
<name>A0A8K1FCU4_PYTOL</name>
<protein>
    <submittedName>
        <fullName evidence="2">Uncharacterized protein</fullName>
    </submittedName>
</protein>
<feature type="compositionally biased region" description="Acidic residues" evidence="1">
    <location>
        <begin position="306"/>
        <end position="320"/>
    </location>
</feature>
<keyword evidence="3" id="KW-1185">Reference proteome</keyword>
<dbReference type="EMBL" id="SPLM01000111">
    <property type="protein sequence ID" value="TMW58710.1"/>
    <property type="molecule type" value="Genomic_DNA"/>
</dbReference>
<feature type="region of interest" description="Disordered" evidence="1">
    <location>
        <begin position="634"/>
        <end position="653"/>
    </location>
</feature>
<sequence>MTQSQHVAAHELALLESFVADCVQQLPKLPPTDTHDLPARATAYHSTCAAMLKQVLTVLSPVSPRVCGLLAQIWELTSLHFFVLLQATQTTLDERDTLQIKCRHIGRFYDQAVAQHTQRTQQYHDDMEGVRLETQNVRAELLKTRRKLNRQAVENARLRTTLNRMVESKERLISNDAATLTSLSAIENQHQDDLTHMGHAEEVACFGVSREELDGVETIHPVESYAQDLEHLFQGLFDKEREQMALLNEMDRFMNSNVVALLWRHGPDENHSKFLQQMLNRKTRYTQTEVVEIGGGVIAEVDEFFGEDEEDGDNDSDAEGESSRVERSVSGETGTATIMTKKRIIPMSLRTQLTTRPRIQGVLEKDHLSRVILRLLLEKMEADSVLLRSQQPRLILHRFMKEFFLVRYGIAPLAEYHMMEIVKSCIYYHEKGELMPLLLPLSEDLPTISPDGARISLFMRLCELVAIDWRRDAPIPPTGNLLVCALNAIVDLVSDVIELDPALPAVKDVLAVGNDWYCDADLACTLLSHHLAYLPHTRIANVHAQFQAASRVPVDVLLLLFASLWLEHDQELTAKLHRGFRAHHRASIVPVTADNSTSSTSAFIRIWSSLPDEPLSTLDLSALESTFRSLLELRHPQEQRRRSSTRRQTINQTLPPALTSAANTSSTICGINEKEFVYQTLQVLRQRRTGRGIRTNGRSVFNTSMRHLGAQGKELNQEQLQIPLEDLKPGL</sequence>